<reference evidence="1" key="2">
    <citation type="submission" date="2021-01" db="EMBL/GenBank/DDBJ databases">
        <authorList>
            <person name="Schikora-Tamarit M.A."/>
        </authorList>
    </citation>
    <scope>NUCLEOTIDE SEQUENCE</scope>
    <source>
        <strain evidence="1">CBS6075</strain>
    </source>
</reference>
<evidence type="ECO:0000313" key="2">
    <source>
        <dbReference type="Proteomes" id="UP000769157"/>
    </source>
</evidence>
<dbReference type="GeneID" id="70233427"/>
<reference evidence="1" key="1">
    <citation type="journal article" date="2021" name="Open Biol.">
        <title>Shared evolutionary footprints suggest mitochondrial oxidative damage underlies multiple complex I losses in fungi.</title>
        <authorList>
            <person name="Schikora-Tamarit M.A."/>
            <person name="Marcet-Houben M."/>
            <person name="Nosek J."/>
            <person name="Gabaldon T."/>
        </authorList>
    </citation>
    <scope>NUCLEOTIDE SEQUENCE</scope>
    <source>
        <strain evidence="1">CBS6075</strain>
    </source>
</reference>
<keyword evidence="2" id="KW-1185">Reference proteome</keyword>
<protein>
    <submittedName>
        <fullName evidence="1">Uncharacterized protein</fullName>
    </submittedName>
</protein>
<dbReference type="Proteomes" id="UP000769157">
    <property type="component" value="Unassembled WGS sequence"/>
</dbReference>
<dbReference type="EMBL" id="JAEUBE010000137">
    <property type="protein sequence ID" value="KAH3669338.1"/>
    <property type="molecule type" value="Genomic_DNA"/>
</dbReference>
<gene>
    <name evidence="1" type="ORF">OGAPHI_001459</name>
</gene>
<dbReference type="AlphaFoldDB" id="A0A9P8PBR3"/>
<evidence type="ECO:0000313" key="1">
    <source>
        <dbReference type="EMBL" id="KAH3669338.1"/>
    </source>
</evidence>
<accession>A0A9P8PBR3</accession>
<dbReference type="RefSeq" id="XP_046063601.1">
    <property type="nucleotide sequence ID" value="XM_046202223.1"/>
</dbReference>
<comment type="caution">
    <text evidence="1">The sequence shown here is derived from an EMBL/GenBank/DDBJ whole genome shotgun (WGS) entry which is preliminary data.</text>
</comment>
<sequence>MTSLWLDFVLQMNSWYFRIAREMFFLRSNLFTDRKNGSSLKNSDTSSTEDWFSRMSPTHGYNTSSDSGLRLLKALLAVFLVKLEFTKILSANPMENSSMVSKTAR</sequence>
<name>A0A9P8PBR3_9ASCO</name>
<proteinExistence type="predicted"/>
<organism evidence="1 2">
    <name type="scientific">Ogataea philodendri</name>
    <dbReference type="NCBI Taxonomy" id="1378263"/>
    <lineage>
        <taxon>Eukaryota</taxon>
        <taxon>Fungi</taxon>
        <taxon>Dikarya</taxon>
        <taxon>Ascomycota</taxon>
        <taxon>Saccharomycotina</taxon>
        <taxon>Pichiomycetes</taxon>
        <taxon>Pichiales</taxon>
        <taxon>Pichiaceae</taxon>
        <taxon>Ogataea</taxon>
    </lineage>
</organism>